<dbReference type="InterPro" id="IPR014903">
    <property type="entry name" value="DUF1796"/>
</dbReference>
<keyword evidence="2" id="KW-1185">Reference proteome</keyword>
<accession>A0AAW9N2L1</accession>
<proteinExistence type="predicted"/>
<name>A0AAW9N2L1_9BACI</name>
<organism evidence="1 2">
    <name type="scientific">Peribacillus castrilensis</name>
    <dbReference type="NCBI Taxonomy" id="2897690"/>
    <lineage>
        <taxon>Bacteria</taxon>
        <taxon>Bacillati</taxon>
        <taxon>Bacillota</taxon>
        <taxon>Bacilli</taxon>
        <taxon>Bacillales</taxon>
        <taxon>Bacillaceae</taxon>
        <taxon>Peribacillus</taxon>
    </lineage>
</organism>
<protein>
    <submittedName>
        <fullName evidence="1">DUF1796 family putative cysteine peptidase</fullName>
    </submittedName>
</protein>
<comment type="caution">
    <text evidence="1">The sequence shown here is derived from an EMBL/GenBank/DDBJ whole genome shotgun (WGS) entry which is preliminary data.</text>
</comment>
<dbReference type="AlphaFoldDB" id="A0AAW9N2L1"/>
<sequence>MNLSEIKGSYELIAGLGSWCGPALHTKRYDLRRNSFPLDWVQSGFLPEVNRLLKNKFEGYMELENMHEKNILAHFVDEGNVVLEPGGTQPSKAHFIHDSHYKIDSVHDFPKIPNQDWTVQYPAFKNKLNHRIQNFLTKIQQSKNTLFIRYEWSTANYEDIIELQSILSQLTTGKFNLLIMQPVDGGLTGVKDMNWPHDGICFVHVPRSNPSDNVIWDQVLQGITLTN</sequence>
<dbReference type="Pfam" id="PF08795">
    <property type="entry name" value="DUF1796"/>
    <property type="match status" value="1"/>
</dbReference>
<evidence type="ECO:0000313" key="2">
    <source>
        <dbReference type="Proteomes" id="UP001307168"/>
    </source>
</evidence>
<gene>
    <name evidence="1" type="ORF">P4706_04345</name>
</gene>
<dbReference type="Proteomes" id="UP001307168">
    <property type="component" value="Unassembled WGS sequence"/>
</dbReference>
<reference evidence="1 2" key="1">
    <citation type="submission" date="2023-03" db="EMBL/GenBank/DDBJ databases">
        <title>Bacillus Genome Sequencing.</title>
        <authorList>
            <person name="Dunlap C."/>
        </authorList>
    </citation>
    <scope>NUCLEOTIDE SEQUENCE [LARGE SCALE GENOMIC DNA]</scope>
    <source>
        <strain evidence="1 2">B-41290</strain>
    </source>
</reference>
<dbReference type="EMBL" id="JARNBH010000005">
    <property type="protein sequence ID" value="MEC0272294.1"/>
    <property type="molecule type" value="Genomic_DNA"/>
</dbReference>
<dbReference type="RefSeq" id="WP_134783738.1">
    <property type="nucleotide sequence ID" value="NZ_JARNBH010000005.1"/>
</dbReference>
<evidence type="ECO:0000313" key="1">
    <source>
        <dbReference type="EMBL" id="MEC0272294.1"/>
    </source>
</evidence>